<evidence type="ECO:0000259" key="2">
    <source>
        <dbReference type="Pfam" id="PF08332"/>
    </source>
</evidence>
<protein>
    <submittedName>
        <fullName evidence="3">Uncharacterized protein conserved in bacteria with a cystatin-like fold</fullName>
    </submittedName>
</protein>
<dbReference type="GO" id="GO:0005516">
    <property type="term" value="F:calmodulin binding"/>
    <property type="evidence" value="ECO:0007669"/>
    <property type="project" value="InterPro"/>
</dbReference>
<dbReference type="PROSITE" id="PS51257">
    <property type="entry name" value="PROKAR_LIPOPROTEIN"/>
    <property type="match status" value="1"/>
</dbReference>
<dbReference type="Proteomes" id="UP000248598">
    <property type="component" value="Chromosome 1"/>
</dbReference>
<name>A0AAX2J3D7_KINKI</name>
<dbReference type="InterPro" id="IPR013543">
    <property type="entry name" value="Ca/CaM-dep_prot_kinase-assoc"/>
</dbReference>
<gene>
    <name evidence="3" type="ORF">NCTC10529_00249</name>
</gene>
<dbReference type="GO" id="GO:0004683">
    <property type="term" value="F:calcium/calmodulin-dependent protein kinase activity"/>
    <property type="evidence" value="ECO:0007669"/>
    <property type="project" value="InterPro"/>
</dbReference>
<reference evidence="3 4" key="1">
    <citation type="submission" date="2018-06" db="EMBL/GenBank/DDBJ databases">
        <authorList>
            <consortium name="Pathogen Informatics"/>
            <person name="Doyle S."/>
        </authorList>
    </citation>
    <scope>NUCLEOTIDE SEQUENCE [LARGE SCALE GENOMIC DNA]</scope>
    <source>
        <strain evidence="3 4">NCTC10529</strain>
    </source>
</reference>
<dbReference type="GeneID" id="93261571"/>
<feature type="domain" description="Calcium/calmodulin-dependent protein kinase II association-domain" evidence="2">
    <location>
        <begin position="128"/>
        <end position="246"/>
    </location>
</feature>
<organism evidence="3 4">
    <name type="scientific">Kingella kingae</name>
    <dbReference type="NCBI Taxonomy" id="504"/>
    <lineage>
        <taxon>Bacteria</taxon>
        <taxon>Pseudomonadati</taxon>
        <taxon>Pseudomonadota</taxon>
        <taxon>Betaproteobacteria</taxon>
        <taxon>Neisseriales</taxon>
        <taxon>Neisseriaceae</taxon>
        <taxon>Kingella</taxon>
    </lineage>
</organism>
<dbReference type="RefSeq" id="WP_003788346.1">
    <property type="nucleotide sequence ID" value="NZ_CP091518.1"/>
</dbReference>
<feature type="region of interest" description="Disordered" evidence="1">
    <location>
        <begin position="26"/>
        <end position="47"/>
    </location>
</feature>
<dbReference type="Pfam" id="PF08332">
    <property type="entry name" value="CaMKII_AD"/>
    <property type="match status" value="1"/>
</dbReference>
<dbReference type="InterPro" id="IPR032710">
    <property type="entry name" value="NTF2-like_dom_sf"/>
</dbReference>
<dbReference type="Gene3D" id="3.10.450.50">
    <property type="match status" value="1"/>
</dbReference>
<proteinExistence type="predicted"/>
<accession>A0AAX2J3D7</accession>
<evidence type="ECO:0000313" key="4">
    <source>
        <dbReference type="Proteomes" id="UP000248598"/>
    </source>
</evidence>
<evidence type="ECO:0000313" key="3">
    <source>
        <dbReference type="EMBL" id="SQH24098.1"/>
    </source>
</evidence>
<dbReference type="AlphaFoldDB" id="A0AAX2J3D7"/>
<evidence type="ECO:0000256" key="1">
    <source>
        <dbReference type="SAM" id="MobiDB-lite"/>
    </source>
</evidence>
<dbReference type="EMBL" id="LS483426">
    <property type="protein sequence ID" value="SQH24098.1"/>
    <property type="molecule type" value="Genomic_DNA"/>
</dbReference>
<feature type="compositionally biased region" description="Low complexity" evidence="1">
    <location>
        <begin position="30"/>
        <end position="47"/>
    </location>
</feature>
<dbReference type="SUPFAM" id="SSF54427">
    <property type="entry name" value="NTF2-like"/>
    <property type="match status" value="1"/>
</dbReference>
<sequence>MNLKQITLLTSTALVLTLTACSKGERPKKVAAPAASEVATSEATTSSAPITLPASEPVAILLVDEIKEVEVASVPQAPAIAPPQEVQPAPVLSEQITQPVVKETIVPAASAPAVTAHGSEQACQPVTDREIAALFDRWNASLQTGDKAAVVANYASDSILLPTVSDKIRYSRAEKEDYFAHFLEKSPVGSIKERYIQVGCNSAIDAGLYEFAYQKTGERVLARYSFTYSWDGKQWLITSHHSSGMPEQAQKASAPVTH</sequence>